<gene>
    <name evidence="1" type="ORF">RADP37_04890</name>
</gene>
<dbReference type="RefSeq" id="WP_265545060.1">
    <property type="nucleotide sequence ID" value="NZ_CP025061.1"/>
</dbReference>
<accession>A0A4Y1MZF7</accession>
<protein>
    <submittedName>
        <fullName evidence="1">Methyl ester cyclase</fullName>
    </submittedName>
</protein>
<dbReference type="PANTHER" id="PTHR38436:SF1">
    <property type="entry name" value="ESTER CYCLASE"/>
    <property type="match status" value="1"/>
</dbReference>
<dbReference type="InterPro" id="IPR032710">
    <property type="entry name" value="NTF2-like_dom_sf"/>
</dbReference>
<dbReference type="AlphaFoldDB" id="A0A4Y1MZF7"/>
<dbReference type="Gene3D" id="3.10.450.50">
    <property type="match status" value="1"/>
</dbReference>
<dbReference type="Pfam" id="PF07366">
    <property type="entry name" value="SnoaL"/>
    <property type="match status" value="1"/>
</dbReference>
<reference evidence="1" key="1">
    <citation type="submission" date="2017-12" db="EMBL/GenBank/DDBJ databases">
        <authorList>
            <person name="Martens C."/>
            <person name="Dahlstrom E."/>
            <person name="Barbian K."/>
            <person name="Sykora L."/>
            <person name="Ricklefs S."/>
            <person name="Bruno D."/>
            <person name="Anzick I."/>
            <person name="Myles I."/>
            <person name="Datta S.K."/>
        </authorList>
    </citation>
    <scope>NUCLEOTIDE SEQUENCE</scope>
    <source>
        <strain evidence="1">AD2</strain>
    </source>
</reference>
<name>A0A4Y1MZF7_9PROT</name>
<sequence>MSEDALRVALALHDLWNTGDVSRIDEVYAEDFVAHWPPSSEVPTRRGRDGARFGVERIRRAFPDWHEDVLDAFASGDRVCTRYVSTGTHRGAYWNLEPTGRQIRVEEISIYRIEGGRVAEQWCMLDELARLRQLGVDDAYLRRLLSH</sequence>
<dbReference type="PANTHER" id="PTHR38436">
    <property type="entry name" value="POLYKETIDE CYCLASE SNOAL-LIKE DOMAIN"/>
    <property type="match status" value="1"/>
</dbReference>
<dbReference type="InterPro" id="IPR009959">
    <property type="entry name" value="Cyclase_SnoaL-like"/>
</dbReference>
<evidence type="ECO:0000313" key="1">
    <source>
        <dbReference type="EMBL" id="AWV23392.1"/>
    </source>
</evidence>
<proteinExistence type="predicted"/>
<organism evidence="1">
    <name type="scientific">Roseomonas mucosa</name>
    <dbReference type="NCBI Taxonomy" id="207340"/>
    <lineage>
        <taxon>Bacteria</taxon>
        <taxon>Pseudomonadati</taxon>
        <taxon>Pseudomonadota</taxon>
        <taxon>Alphaproteobacteria</taxon>
        <taxon>Acetobacterales</taxon>
        <taxon>Roseomonadaceae</taxon>
        <taxon>Roseomonas</taxon>
    </lineage>
</organism>
<dbReference type="SUPFAM" id="SSF54427">
    <property type="entry name" value="NTF2-like"/>
    <property type="match status" value="1"/>
</dbReference>
<dbReference type="GO" id="GO:0030638">
    <property type="term" value="P:polyketide metabolic process"/>
    <property type="evidence" value="ECO:0007669"/>
    <property type="project" value="InterPro"/>
</dbReference>
<dbReference type="EMBL" id="CP025189">
    <property type="protein sequence ID" value="AWV23392.1"/>
    <property type="molecule type" value="Genomic_DNA"/>
</dbReference>